<dbReference type="Pfam" id="PF03816">
    <property type="entry name" value="LytR_cpsA_psr"/>
    <property type="match status" value="1"/>
</dbReference>
<comment type="similarity">
    <text evidence="1">Belongs to the LytR/CpsA/Psr (LCP) family.</text>
</comment>
<dbReference type="PANTHER" id="PTHR33392">
    <property type="entry name" value="POLYISOPRENYL-TEICHOIC ACID--PEPTIDOGLYCAN TEICHOIC ACID TRANSFERASE TAGU"/>
    <property type="match status" value="1"/>
</dbReference>
<dbReference type="Gene3D" id="3.40.630.190">
    <property type="entry name" value="LCP protein"/>
    <property type="match status" value="1"/>
</dbReference>
<dbReference type="PANTHER" id="PTHR33392:SF6">
    <property type="entry name" value="POLYISOPRENYL-TEICHOIC ACID--PEPTIDOGLYCAN TEICHOIC ACID TRANSFERASE TAGU"/>
    <property type="match status" value="1"/>
</dbReference>
<feature type="domain" description="Cell envelope-related transcriptional attenuator" evidence="4">
    <location>
        <begin position="106"/>
        <end position="247"/>
    </location>
</feature>
<dbReference type="Proteomes" id="UP000612352">
    <property type="component" value="Unassembled WGS sequence"/>
</dbReference>
<keyword evidence="3" id="KW-0812">Transmembrane</keyword>
<evidence type="ECO:0000259" key="4">
    <source>
        <dbReference type="Pfam" id="PF03816"/>
    </source>
</evidence>
<evidence type="ECO:0000313" key="6">
    <source>
        <dbReference type="Proteomes" id="UP000612352"/>
    </source>
</evidence>
<evidence type="ECO:0000256" key="2">
    <source>
        <dbReference type="SAM" id="MobiDB-lite"/>
    </source>
</evidence>
<dbReference type="NCBIfam" id="TIGR00350">
    <property type="entry name" value="lytR_cpsA_psr"/>
    <property type="match status" value="1"/>
</dbReference>
<feature type="transmembrane region" description="Helical" evidence="3">
    <location>
        <begin position="28"/>
        <end position="52"/>
    </location>
</feature>
<keyword evidence="3" id="KW-1133">Transmembrane helix</keyword>
<dbReference type="InterPro" id="IPR050922">
    <property type="entry name" value="LytR/CpsA/Psr_CW_biosynth"/>
</dbReference>
<reference evidence="5 6" key="1">
    <citation type="submission" date="2020-12" db="EMBL/GenBank/DDBJ databases">
        <title>Brachybacterium sp. MASK1Z-5, whole genome shotgun sequence.</title>
        <authorList>
            <person name="Tuo L."/>
        </authorList>
    </citation>
    <scope>NUCLEOTIDE SEQUENCE [LARGE SCALE GENOMIC DNA]</scope>
    <source>
        <strain evidence="5 6">MASK1Z-5</strain>
    </source>
</reference>
<feature type="compositionally biased region" description="Acidic residues" evidence="2">
    <location>
        <begin position="1"/>
        <end position="15"/>
    </location>
</feature>
<keyword evidence="6" id="KW-1185">Reference proteome</keyword>
<organism evidence="5 6">
    <name type="scientific">Brachybacterium halotolerans</name>
    <dbReference type="NCBI Taxonomy" id="2795215"/>
    <lineage>
        <taxon>Bacteria</taxon>
        <taxon>Bacillati</taxon>
        <taxon>Actinomycetota</taxon>
        <taxon>Actinomycetes</taxon>
        <taxon>Micrococcales</taxon>
        <taxon>Dermabacteraceae</taxon>
        <taxon>Brachybacterium</taxon>
    </lineage>
</organism>
<gene>
    <name evidence="5" type="ORF">I8D64_12920</name>
</gene>
<dbReference type="InterPro" id="IPR004474">
    <property type="entry name" value="LytR_CpsA_psr"/>
</dbReference>
<feature type="region of interest" description="Disordered" evidence="2">
    <location>
        <begin position="1"/>
        <end position="20"/>
    </location>
</feature>
<keyword evidence="3" id="KW-0472">Membrane</keyword>
<evidence type="ECO:0000256" key="3">
    <source>
        <dbReference type="SAM" id="Phobius"/>
    </source>
</evidence>
<protein>
    <submittedName>
        <fullName evidence="5">LCP family protein</fullName>
    </submittedName>
</protein>
<name>A0ABS1BCB2_9MICO</name>
<evidence type="ECO:0000256" key="1">
    <source>
        <dbReference type="ARBA" id="ARBA00006068"/>
    </source>
</evidence>
<accession>A0ABS1BCB2</accession>
<sequence length="346" mass="37306">MSEPDIDLPGDWEQDGDTRPPRRRRRRALLIILLILVVLIAAVGIIAGRYLASLNGSYEKRTTVSIDRGASDGDRPEDAGGENILLLGSDKRNAEDAAAEHVSGQRSDVMMLVHIPEDHSGAYVMSFPRDLYVDIPGHGKDRINAALAFGGVPLAVSTVEDFTGTRIDHAALIDFEGIQGLVDALGGVDVQVSQDFTADGTTFTKGSMHMDGATALTFVRQRKAFADGDFQRNRNQQALLQGIVSELLSRDTLSSPSRISETVKVISPYLTTDDDLTGSALVSLGLSMRGIRGDDIHYLGVPHGDPYTTSGGASVVATEDEDTKALRTALKDDTMDEYFAAHEGEY</sequence>
<dbReference type="RefSeq" id="WP_200503198.1">
    <property type="nucleotide sequence ID" value="NZ_JAEDAJ010000008.1"/>
</dbReference>
<proteinExistence type="inferred from homology"/>
<evidence type="ECO:0000313" key="5">
    <source>
        <dbReference type="EMBL" id="MBK0332296.1"/>
    </source>
</evidence>
<comment type="caution">
    <text evidence="5">The sequence shown here is derived from an EMBL/GenBank/DDBJ whole genome shotgun (WGS) entry which is preliminary data.</text>
</comment>
<dbReference type="EMBL" id="JAEDAJ010000008">
    <property type="protein sequence ID" value="MBK0332296.1"/>
    <property type="molecule type" value="Genomic_DNA"/>
</dbReference>